<dbReference type="Proteomes" id="UP001372338">
    <property type="component" value="Unassembled WGS sequence"/>
</dbReference>
<feature type="compositionally biased region" description="Acidic residues" evidence="1">
    <location>
        <begin position="53"/>
        <end position="71"/>
    </location>
</feature>
<keyword evidence="3" id="KW-1185">Reference proteome</keyword>
<evidence type="ECO:0000313" key="3">
    <source>
        <dbReference type="Proteomes" id="UP001372338"/>
    </source>
</evidence>
<evidence type="ECO:0000256" key="1">
    <source>
        <dbReference type="SAM" id="MobiDB-lite"/>
    </source>
</evidence>
<dbReference type="EMBL" id="JAYWIO010000003">
    <property type="protein sequence ID" value="KAK7274147.1"/>
    <property type="molecule type" value="Genomic_DNA"/>
</dbReference>
<protein>
    <submittedName>
        <fullName evidence="2">Uncharacterized protein</fullName>
    </submittedName>
</protein>
<feature type="region of interest" description="Disordered" evidence="1">
    <location>
        <begin position="18"/>
        <end position="93"/>
    </location>
</feature>
<proteinExistence type="predicted"/>
<dbReference type="AlphaFoldDB" id="A0AAN9ICE8"/>
<organism evidence="2 3">
    <name type="scientific">Crotalaria pallida</name>
    <name type="common">Smooth rattlebox</name>
    <name type="synonym">Crotalaria striata</name>
    <dbReference type="NCBI Taxonomy" id="3830"/>
    <lineage>
        <taxon>Eukaryota</taxon>
        <taxon>Viridiplantae</taxon>
        <taxon>Streptophyta</taxon>
        <taxon>Embryophyta</taxon>
        <taxon>Tracheophyta</taxon>
        <taxon>Spermatophyta</taxon>
        <taxon>Magnoliopsida</taxon>
        <taxon>eudicotyledons</taxon>
        <taxon>Gunneridae</taxon>
        <taxon>Pentapetalae</taxon>
        <taxon>rosids</taxon>
        <taxon>fabids</taxon>
        <taxon>Fabales</taxon>
        <taxon>Fabaceae</taxon>
        <taxon>Papilionoideae</taxon>
        <taxon>50 kb inversion clade</taxon>
        <taxon>genistoids sensu lato</taxon>
        <taxon>core genistoids</taxon>
        <taxon>Crotalarieae</taxon>
        <taxon>Crotalaria</taxon>
    </lineage>
</organism>
<name>A0AAN9ICE8_CROPI</name>
<comment type="caution">
    <text evidence="2">The sequence shown here is derived from an EMBL/GenBank/DDBJ whole genome shotgun (WGS) entry which is preliminary data.</text>
</comment>
<gene>
    <name evidence="2" type="ORF">RIF29_15224</name>
</gene>
<evidence type="ECO:0000313" key="2">
    <source>
        <dbReference type="EMBL" id="KAK7274147.1"/>
    </source>
</evidence>
<accession>A0AAN9ICE8</accession>
<reference evidence="2 3" key="1">
    <citation type="submission" date="2024-01" db="EMBL/GenBank/DDBJ databases">
        <title>The genomes of 5 underutilized Papilionoideae crops provide insights into root nodulation and disease resistanc.</title>
        <authorList>
            <person name="Yuan L."/>
        </authorList>
    </citation>
    <scope>NUCLEOTIDE SEQUENCE [LARGE SCALE GENOMIC DNA]</scope>
    <source>
        <strain evidence="2">ZHUSHIDOU_FW_LH</strain>
        <tissue evidence="2">Leaf</tissue>
    </source>
</reference>
<sequence length="93" mass="9855">MNDKGDITDLPLDILLAHTTRSNSTPGRRGRATGYGTACEGRHSKPAPTALGEPEEDGEVEPEDEEEEPAAEPDKEYVPEEGSDSDSDLASGS</sequence>